<dbReference type="CDD" id="cd13131">
    <property type="entry name" value="MATE_NorM_like"/>
    <property type="match status" value="1"/>
</dbReference>
<keyword evidence="8 10" id="KW-0472">Membrane</keyword>
<feature type="transmembrane region" description="Helical" evidence="10">
    <location>
        <begin position="63"/>
        <end position="82"/>
    </location>
</feature>
<protein>
    <recommendedName>
        <fullName evidence="9">Multidrug-efflux transporter</fullName>
    </recommendedName>
</protein>
<dbReference type="PIRSF" id="PIRSF006603">
    <property type="entry name" value="DinF"/>
    <property type="match status" value="1"/>
</dbReference>
<sequence>MDTLSMPTREPRSWGTHVRATLALGLPLVGTQIAQIAIATTDVVMLGWYGTEELAATVLGSQAFFIVYIFGVGFASAILPLAAQAEGRNDPTHVRRSVRMGMWILLIYAAVVMPFLWQLEAILIAVGQKPELAALASDYIRIAQWGMFPALMMMALRSFFAARSRAGIVLWSALIGTLVNGVLNYILIFGAFGAPEMGVRGAAIASVVSSAVIFLIMAGWATLHPRHLEYRLFQRFWRPEWPAFFEVFRLGVPIGFTILAEVGLFMAASLMMGWLGTVSLAAHGIAIQLASISFMVPLGLSHAATVRVGQAYGRGDMAELARAAHTVMGLSVLISLAAASLFWFMPETLVGLFVDNANPDAAELISVAVPLLLVAAAFQIVDAIQAIAAGLLRGIKDTRIPMFIAVVSYWPIGLSAAYGFGFGLGYGGPGIWAGLALGLGVAAVLLNLRFANRDRFLDVAKA</sequence>
<evidence type="ECO:0000256" key="4">
    <source>
        <dbReference type="ARBA" id="ARBA00022475"/>
    </source>
</evidence>
<dbReference type="EMBL" id="LQZT01000018">
    <property type="protein sequence ID" value="OCW57306.1"/>
    <property type="molecule type" value="Genomic_DNA"/>
</dbReference>
<dbReference type="Proteomes" id="UP000094795">
    <property type="component" value="Unassembled WGS sequence"/>
</dbReference>
<evidence type="ECO:0000256" key="3">
    <source>
        <dbReference type="ARBA" id="ARBA00022449"/>
    </source>
</evidence>
<gene>
    <name evidence="11" type="ORF">AWJ14_14120</name>
</gene>
<proteinExistence type="predicted"/>
<dbReference type="GO" id="GO:0006811">
    <property type="term" value="P:monoatomic ion transport"/>
    <property type="evidence" value="ECO:0007669"/>
    <property type="project" value="UniProtKB-KW"/>
</dbReference>
<dbReference type="NCBIfam" id="TIGR00797">
    <property type="entry name" value="matE"/>
    <property type="match status" value="1"/>
</dbReference>
<comment type="caution">
    <text evidence="11">The sequence shown here is derived from an EMBL/GenBank/DDBJ whole genome shotgun (WGS) entry which is preliminary data.</text>
</comment>
<dbReference type="PANTHER" id="PTHR43298:SF2">
    <property type="entry name" value="FMN_FAD EXPORTER YEEO-RELATED"/>
    <property type="match status" value="1"/>
</dbReference>
<feature type="transmembrane region" description="Helical" evidence="10">
    <location>
        <begin position="320"/>
        <end position="344"/>
    </location>
</feature>
<dbReference type="STRING" id="1480615.AWJ14_14120"/>
<evidence type="ECO:0000256" key="9">
    <source>
        <dbReference type="ARBA" id="ARBA00031636"/>
    </source>
</evidence>
<name>A0A1C1YV75_9HYPH</name>
<keyword evidence="4" id="KW-1003">Cell membrane</keyword>
<evidence type="ECO:0000256" key="8">
    <source>
        <dbReference type="ARBA" id="ARBA00023136"/>
    </source>
</evidence>
<dbReference type="OrthoDB" id="9780160at2"/>
<dbReference type="AlphaFoldDB" id="A0A1C1YV75"/>
<comment type="subcellular location">
    <subcellularLocation>
        <location evidence="1">Cell inner membrane</location>
        <topology evidence="1">Multi-pass membrane protein</topology>
    </subcellularLocation>
</comment>
<evidence type="ECO:0000256" key="5">
    <source>
        <dbReference type="ARBA" id="ARBA00022692"/>
    </source>
</evidence>
<feature type="transmembrane region" description="Helical" evidence="10">
    <location>
        <begin position="204"/>
        <end position="223"/>
    </location>
</feature>
<keyword evidence="7" id="KW-0406">Ion transport</keyword>
<keyword evidence="3" id="KW-0050">Antiport</keyword>
<dbReference type="GO" id="GO:0015297">
    <property type="term" value="F:antiporter activity"/>
    <property type="evidence" value="ECO:0007669"/>
    <property type="project" value="UniProtKB-KW"/>
</dbReference>
<dbReference type="Pfam" id="PF01554">
    <property type="entry name" value="MatE"/>
    <property type="match status" value="2"/>
</dbReference>
<feature type="transmembrane region" description="Helical" evidence="10">
    <location>
        <begin position="430"/>
        <end position="448"/>
    </location>
</feature>
<dbReference type="GO" id="GO:0005886">
    <property type="term" value="C:plasma membrane"/>
    <property type="evidence" value="ECO:0007669"/>
    <property type="project" value="UniProtKB-SubCell"/>
</dbReference>
<keyword evidence="6 10" id="KW-1133">Transmembrane helix</keyword>
<dbReference type="GO" id="GO:0042910">
    <property type="term" value="F:xenobiotic transmembrane transporter activity"/>
    <property type="evidence" value="ECO:0007669"/>
    <property type="project" value="InterPro"/>
</dbReference>
<feature type="transmembrane region" description="Helical" evidence="10">
    <location>
        <begin position="244"/>
        <end position="268"/>
    </location>
</feature>
<feature type="transmembrane region" description="Helical" evidence="10">
    <location>
        <begin position="403"/>
        <end position="424"/>
    </location>
</feature>
<keyword evidence="12" id="KW-1185">Reference proteome</keyword>
<feature type="transmembrane region" description="Helical" evidence="10">
    <location>
        <begin position="103"/>
        <end position="127"/>
    </location>
</feature>
<dbReference type="InterPro" id="IPR050222">
    <property type="entry name" value="MATE_MdtK"/>
</dbReference>
<dbReference type="PANTHER" id="PTHR43298">
    <property type="entry name" value="MULTIDRUG RESISTANCE PROTEIN NORM-RELATED"/>
    <property type="match status" value="1"/>
</dbReference>
<keyword evidence="5 10" id="KW-0812">Transmembrane</keyword>
<evidence type="ECO:0000256" key="10">
    <source>
        <dbReference type="SAM" id="Phobius"/>
    </source>
</evidence>
<organism evidence="11 12">
    <name type="scientific">Hoeflea olei</name>
    <dbReference type="NCBI Taxonomy" id="1480615"/>
    <lineage>
        <taxon>Bacteria</taxon>
        <taxon>Pseudomonadati</taxon>
        <taxon>Pseudomonadota</taxon>
        <taxon>Alphaproteobacteria</taxon>
        <taxon>Hyphomicrobiales</taxon>
        <taxon>Rhizobiaceae</taxon>
        <taxon>Hoeflea</taxon>
    </lineage>
</organism>
<evidence type="ECO:0000256" key="7">
    <source>
        <dbReference type="ARBA" id="ARBA00023065"/>
    </source>
</evidence>
<feature type="transmembrane region" description="Helical" evidence="10">
    <location>
        <begin position="168"/>
        <end position="192"/>
    </location>
</feature>
<evidence type="ECO:0000256" key="2">
    <source>
        <dbReference type="ARBA" id="ARBA00022448"/>
    </source>
</evidence>
<evidence type="ECO:0000313" key="12">
    <source>
        <dbReference type="Proteomes" id="UP000094795"/>
    </source>
</evidence>
<evidence type="ECO:0000256" key="1">
    <source>
        <dbReference type="ARBA" id="ARBA00004429"/>
    </source>
</evidence>
<feature type="transmembrane region" description="Helical" evidence="10">
    <location>
        <begin position="139"/>
        <end position="156"/>
    </location>
</feature>
<dbReference type="InterPro" id="IPR048279">
    <property type="entry name" value="MdtK-like"/>
</dbReference>
<keyword evidence="2" id="KW-0813">Transport</keyword>
<evidence type="ECO:0000313" key="11">
    <source>
        <dbReference type="EMBL" id="OCW57306.1"/>
    </source>
</evidence>
<feature type="transmembrane region" description="Helical" evidence="10">
    <location>
        <begin position="280"/>
        <end position="300"/>
    </location>
</feature>
<evidence type="ECO:0000256" key="6">
    <source>
        <dbReference type="ARBA" id="ARBA00022989"/>
    </source>
</evidence>
<reference evidence="11 12" key="1">
    <citation type="submission" date="2015-12" db="EMBL/GenBank/DDBJ databases">
        <authorList>
            <person name="Shamseldin A."/>
            <person name="Moawad H."/>
            <person name="Abd El-Rahim W.M."/>
            <person name="Sadowsky M.J."/>
        </authorList>
    </citation>
    <scope>NUCLEOTIDE SEQUENCE [LARGE SCALE GENOMIC DNA]</scope>
    <source>
        <strain evidence="11 12">JC234</strain>
    </source>
</reference>
<accession>A0A1C1YV75</accession>
<dbReference type="InterPro" id="IPR002528">
    <property type="entry name" value="MATE_fam"/>
</dbReference>
<feature type="transmembrane region" description="Helical" evidence="10">
    <location>
        <begin position="364"/>
        <end position="391"/>
    </location>
</feature>
<dbReference type="RefSeq" id="WP_066179494.1">
    <property type="nucleotide sequence ID" value="NZ_LQZT01000018.1"/>
</dbReference>